<dbReference type="RefSeq" id="WP_386414479.1">
    <property type="nucleotide sequence ID" value="NZ_JBHSZO010000016.1"/>
</dbReference>
<evidence type="ECO:0000256" key="1">
    <source>
        <dbReference type="SAM" id="Coils"/>
    </source>
</evidence>
<name>A0ABW2GFZ2_9ACTN</name>
<keyword evidence="1" id="KW-0175">Coiled coil</keyword>
<organism evidence="2 3">
    <name type="scientific">Streptomyces polyrhachis</name>
    <dbReference type="NCBI Taxonomy" id="1282885"/>
    <lineage>
        <taxon>Bacteria</taxon>
        <taxon>Bacillati</taxon>
        <taxon>Actinomycetota</taxon>
        <taxon>Actinomycetes</taxon>
        <taxon>Kitasatosporales</taxon>
        <taxon>Streptomycetaceae</taxon>
        <taxon>Streptomyces</taxon>
    </lineage>
</organism>
<accession>A0ABW2GFZ2</accession>
<dbReference type="CDD" id="cd14686">
    <property type="entry name" value="bZIP"/>
    <property type="match status" value="1"/>
</dbReference>
<keyword evidence="3" id="KW-1185">Reference proteome</keyword>
<feature type="coiled-coil region" evidence="1">
    <location>
        <begin position="347"/>
        <end position="381"/>
    </location>
</feature>
<gene>
    <name evidence="2" type="ORF">ACFQLX_12560</name>
</gene>
<proteinExistence type="predicted"/>
<evidence type="ECO:0000313" key="3">
    <source>
        <dbReference type="Proteomes" id="UP001596413"/>
    </source>
</evidence>
<reference evidence="3" key="1">
    <citation type="journal article" date="2019" name="Int. J. Syst. Evol. Microbiol.">
        <title>The Global Catalogue of Microorganisms (GCM) 10K type strain sequencing project: providing services to taxonomists for standard genome sequencing and annotation.</title>
        <authorList>
            <consortium name="The Broad Institute Genomics Platform"/>
            <consortium name="The Broad Institute Genome Sequencing Center for Infectious Disease"/>
            <person name="Wu L."/>
            <person name="Ma J."/>
        </authorList>
    </citation>
    <scope>NUCLEOTIDE SEQUENCE [LARGE SCALE GENOMIC DNA]</scope>
    <source>
        <strain evidence="3">CGMCC 1.13681</strain>
    </source>
</reference>
<evidence type="ECO:0000313" key="2">
    <source>
        <dbReference type="EMBL" id="MFC7218989.1"/>
    </source>
</evidence>
<dbReference type="Proteomes" id="UP001596413">
    <property type="component" value="Unassembled WGS sequence"/>
</dbReference>
<comment type="caution">
    <text evidence="2">The sequence shown here is derived from an EMBL/GenBank/DDBJ whole genome shotgun (WGS) entry which is preliminary data.</text>
</comment>
<dbReference type="EMBL" id="JBHSZO010000016">
    <property type="protein sequence ID" value="MFC7218989.1"/>
    <property type="molecule type" value="Genomic_DNA"/>
</dbReference>
<protein>
    <submittedName>
        <fullName evidence="2">BZIP transcription factor</fullName>
    </submittedName>
</protein>
<sequence>MAAAACGTMESLSAGQKLTGALDRLKAQQSLHVSLDLDASSGELIALSEEAGEPLDDRTARVLADLEVTYDVHADKPLGKLGEGDEVDTALSVATPETTFMEMRQVDGTSYLRYDMAALGDLMGEAPPTAGELPPEMDVFGDLFAGKWISVDPEAMAEDMGAPGLGGPFAGLGASPIDPAAGTELLADLKKALADTVVLKDAGGRLGVERITATAGSRRLVQALAKGVAPYLEELAGGAKEFPLPTTEDLKGVPDREVAVDFVLKHGGLHSVSTDLGVLAPEEGTHLELHADLGEGEEIEAPAGAKPFDLGAVMEKMAEETKVPGGLGDDMDLKGLDEFEGMDPEMLKDLEESDPELARELKELEQKNAELQEELAKLDPESSEQ</sequence>